<comment type="subcellular location">
    <subcellularLocation>
        <location evidence="1">Nucleus</location>
    </subcellularLocation>
</comment>
<feature type="compositionally biased region" description="Polar residues" evidence="10">
    <location>
        <begin position="1"/>
        <end position="11"/>
    </location>
</feature>
<dbReference type="GO" id="GO:0070985">
    <property type="term" value="C:transcription factor TFIIK complex"/>
    <property type="evidence" value="ECO:0007669"/>
    <property type="project" value="UniProtKB-ARBA"/>
</dbReference>
<evidence type="ECO:0000256" key="6">
    <source>
        <dbReference type="ARBA" id="ARBA00023242"/>
    </source>
</evidence>
<evidence type="ECO:0000256" key="4">
    <source>
        <dbReference type="ARBA" id="ARBA00022771"/>
    </source>
</evidence>
<dbReference type="InterPro" id="IPR001841">
    <property type="entry name" value="Znf_RING"/>
</dbReference>
<dbReference type="SMART" id="SM00184">
    <property type="entry name" value="RING"/>
    <property type="match status" value="1"/>
</dbReference>
<dbReference type="SUPFAM" id="SSF57850">
    <property type="entry name" value="RING/U-box"/>
    <property type="match status" value="1"/>
</dbReference>
<dbReference type="NCBIfam" id="TIGR00570">
    <property type="entry name" value="cdk7"/>
    <property type="match status" value="1"/>
</dbReference>
<dbReference type="InterPro" id="IPR017907">
    <property type="entry name" value="Znf_RING_CS"/>
</dbReference>
<evidence type="ECO:0000256" key="5">
    <source>
        <dbReference type="ARBA" id="ARBA00022833"/>
    </source>
</evidence>
<dbReference type="PROSITE" id="PS50089">
    <property type="entry name" value="ZF_RING_2"/>
    <property type="match status" value="1"/>
</dbReference>
<dbReference type="InterPro" id="IPR013083">
    <property type="entry name" value="Znf_RING/FYVE/PHD"/>
</dbReference>
<evidence type="ECO:0000256" key="8">
    <source>
        <dbReference type="ARBA" id="ARBA00033277"/>
    </source>
</evidence>
<dbReference type="EMBL" id="KN840468">
    <property type="protein sequence ID" value="KIP09246.1"/>
    <property type="molecule type" value="Genomic_DNA"/>
</dbReference>
<dbReference type="Pfam" id="PF06391">
    <property type="entry name" value="MAT1"/>
    <property type="match status" value="1"/>
</dbReference>
<keyword evidence="4 9" id="KW-0863">Zinc-finger</keyword>
<dbReference type="GO" id="GO:0006289">
    <property type="term" value="P:nucleotide-excision repair"/>
    <property type="evidence" value="ECO:0007669"/>
    <property type="project" value="InterPro"/>
</dbReference>
<feature type="domain" description="RING-type" evidence="11">
    <location>
        <begin position="62"/>
        <end position="106"/>
    </location>
</feature>
<sequence>MASRNGSSWLRGTTIRRGGNGSSANARTNNPQVQSTSSTIFGGGVKDPSGRTSEYFSMDDQCPVCKSDRYLNPKLRLLVSACYHKMCESCIDRLFTLGPAPCPICNRTLRKLAFTPQTFEDLGVEKEVAIRRRIAKDFNKRLEDFVDLHSYNDYLEEVEDIAFNLINDIDVPQTEARIAKYKQENAALIELNVQREEEYAQYLREHEEAERQEREQRAMELRRLEEEEREEREKGRQELIDKLETSTKDAAQLVAKSKAEAQKRASARAATSSFPSSSKLLRSRAKGVVVPDVPHVPIQDDWYAYEDRFTLQDTYDDPVSEAVRRDREGIMRAGGYRVEQAWERAIRFAVAGLDLAPLQGLHTSTSDDPDVVMGNA</sequence>
<evidence type="ECO:0000259" key="11">
    <source>
        <dbReference type="PROSITE" id="PS50089"/>
    </source>
</evidence>
<dbReference type="AlphaFoldDB" id="A0A0C3S226"/>
<evidence type="ECO:0000256" key="7">
    <source>
        <dbReference type="ARBA" id="ARBA00029873"/>
    </source>
</evidence>
<evidence type="ECO:0000256" key="2">
    <source>
        <dbReference type="ARBA" id="ARBA00022257"/>
    </source>
</evidence>
<dbReference type="CDD" id="cd16573">
    <property type="entry name" value="RING-HC_TFB3-like"/>
    <property type="match status" value="1"/>
</dbReference>
<organism evidence="12 13">
    <name type="scientific">Phlebiopsis gigantea (strain 11061_1 CR5-6)</name>
    <name type="common">White-rot fungus</name>
    <name type="synonym">Peniophora gigantea</name>
    <dbReference type="NCBI Taxonomy" id="745531"/>
    <lineage>
        <taxon>Eukaryota</taxon>
        <taxon>Fungi</taxon>
        <taxon>Dikarya</taxon>
        <taxon>Basidiomycota</taxon>
        <taxon>Agaricomycotina</taxon>
        <taxon>Agaricomycetes</taxon>
        <taxon>Polyporales</taxon>
        <taxon>Phanerochaetaceae</taxon>
        <taxon>Phlebiopsis</taxon>
    </lineage>
</organism>
<dbReference type="OrthoDB" id="5963at2759"/>
<dbReference type="InterPro" id="IPR015877">
    <property type="entry name" value="MAT1_centre"/>
</dbReference>
<dbReference type="Proteomes" id="UP000053257">
    <property type="component" value="Unassembled WGS sequence"/>
</dbReference>
<dbReference type="STRING" id="745531.A0A0C3S226"/>
<keyword evidence="13" id="KW-1185">Reference proteome</keyword>
<dbReference type="GO" id="GO:0008270">
    <property type="term" value="F:zinc ion binding"/>
    <property type="evidence" value="ECO:0007669"/>
    <property type="project" value="UniProtKB-KW"/>
</dbReference>
<evidence type="ECO:0000256" key="9">
    <source>
        <dbReference type="PROSITE-ProRule" id="PRU00175"/>
    </source>
</evidence>
<evidence type="ECO:0000313" key="12">
    <source>
        <dbReference type="EMBL" id="KIP09246.1"/>
    </source>
</evidence>
<dbReference type="Pfam" id="PF17121">
    <property type="entry name" value="zf-C3HC4_5"/>
    <property type="match status" value="1"/>
</dbReference>
<feature type="region of interest" description="Disordered" evidence="10">
    <location>
        <begin position="1"/>
        <end position="46"/>
    </location>
</feature>
<accession>A0A0C3S226</accession>
<evidence type="ECO:0000256" key="10">
    <source>
        <dbReference type="SAM" id="MobiDB-lite"/>
    </source>
</evidence>
<evidence type="ECO:0000256" key="3">
    <source>
        <dbReference type="ARBA" id="ARBA00022723"/>
    </source>
</evidence>
<dbReference type="PANTHER" id="PTHR12683:SF13">
    <property type="entry name" value="CDK-ACTIVATING KINASE ASSEMBLY FACTOR MAT1"/>
    <property type="match status" value="1"/>
</dbReference>
<keyword evidence="3" id="KW-0479">Metal-binding</keyword>
<feature type="compositionally biased region" description="Polar residues" evidence="10">
    <location>
        <begin position="22"/>
        <end position="40"/>
    </location>
</feature>
<dbReference type="Gene3D" id="3.30.40.10">
    <property type="entry name" value="Zinc/RING finger domain, C3HC4 (zinc finger)"/>
    <property type="match status" value="1"/>
</dbReference>
<dbReference type="GO" id="GO:0061575">
    <property type="term" value="F:cyclin-dependent protein serine/threonine kinase activator activity"/>
    <property type="evidence" value="ECO:0007669"/>
    <property type="project" value="InterPro"/>
</dbReference>
<dbReference type="HOGENOM" id="CLU_048466_0_1_1"/>
<evidence type="ECO:0000256" key="1">
    <source>
        <dbReference type="ARBA" id="ARBA00004123"/>
    </source>
</evidence>
<protein>
    <recommendedName>
        <fullName evidence="2">RNA polymerase II transcription factor B subunit 3</fullName>
    </recommendedName>
    <alternativeName>
        <fullName evidence="8">RNA polymerase II transcription factor B 38 kDa subunit</fullName>
    </alternativeName>
    <alternativeName>
        <fullName evidence="7">RNA polymerase II transcription factor B p38 subunit</fullName>
    </alternativeName>
</protein>
<proteinExistence type="predicted"/>
<keyword evidence="5" id="KW-0862">Zinc</keyword>
<dbReference type="FunFam" id="3.30.40.10:FF:000037">
    <property type="entry name" value="Cdk-activating kinase assembly factor MAT1, centre"/>
    <property type="match status" value="1"/>
</dbReference>
<name>A0A0C3S226_PHLG1</name>
<keyword evidence="6" id="KW-0539">Nucleus</keyword>
<dbReference type="PANTHER" id="PTHR12683">
    <property type="entry name" value="CDK-ACTIVATING KINASE ASSEMBLY FACTOR MAT1"/>
    <property type="match status" value="1"/>
</dbReference>
<gene>
    <name evidence="12" type="ORF">PHLGIDRAFT_23008</name>
</gene>
<reference evidence="12 13" key="1">
    <citation type="journal article" date="2014" name="PLoS Genet.">
        <title>Analysis of the Phlebiopsis gigantea genome, transcriptome and secretome provides insight into its pioneer colonization strategies of wood.</title>
        <authorList>
            <person name="Hori C."/>
            <person name="Ishida T."/>
            <person name="Igarashi K."/>
            <person name="Samejima M."/>
            <person name="Suzuki H."/>
            <person name="Master E."/>
            <person name="Ferreira P."/>
            <person name="Ruiz-Duenas F.J."/>
            <person name="Held B."/>
            <person name="Canessa P."/>
            <person name="Larrondo L.F."/>
            <person name="Schmoll M."/>
            <person name="Druzhinina I.S."/>
            <person name="Kubicek C.P."/>
            <person name="Gaskell J.A."/>
            <person name="Kersten P."/>
            <person name="St John F."/>
            <person name="Glasner J."/>
            <person name="Sabat G."/>
            <person name="Splinter BonDurant S."/>
            <person name="Syed K."/>
            <person name="Yadav J."/>
            <person name="Mgbeahuruike A.C."/>
            <person name="Kovalchuk A."/>
            <person name="Asiegbu F.O."/>
            <person name="Lackner G."/>
            <person name="Hoffmeister D."/>
            <person name="Rencoret J."/>
            <person name="Gutierrez A."/>
            <person name="Sun H."/>
            <person name="Lindquist E."/>
            <person name="Barry K."/>
            <person name="Riley R."/>
            <person name="Grigoriev I.V."/>
            <person name="Henrissat B."/>
            <person name="Kues U."/>
            <person name="Berka R.M."/>
            <person name="Martinez A.T."/>
            <person name="Covert S.F."/>
            <person name="Blanchette R.A."/>
            <person name="Cullen D."/>
        </authorList>
    </citation>
    <scope>NUCLEOTIDE SEQUENCE [LARGE SCALE GENOMIC DNA]</scope>
    <source>
        <strain evidence="12 13">11061_1 CR5-6</strain>
    </source>
</reference>
<dbReference type="PROSITE" id="PS00518">
    <property type="entry name" value="ZF_RING_1"/>
    <property type="match status" value="1"/>
</dbReference>
<evidence type="ECO:0000313" key="13">
    <source>
        <dbReference type="Proteomes" id="UP000053257"/>
    </source>
</evidence>
<feature type="region of interest" description="Disordered" evidence="10">
    <location>
        <begin position="223"/>
        <end position="242"/>
    </location>
</feature>
<dbReference type="GO" id="GO:0006357">
    <property type="term" value="P:regulation of transcription by RNA polymerase II"/>
    <property type="evidence" value="ECO:0007669"/>
    <property type="project" value="TreeGrafter"/>
</dbReference>
<dbReference type="InterPro" id="IPR004575">
    <property type="entry name" value="MAT1/Tfb3"/>
</dbReference>